<dbReference type="Pfam" id="PF00990">
    <property type="entry name" value="GGDEF"/>
    <property type="match status" value="1"/>
</dbReference>
<sequence>MTNTNDDSQLRQAYEGELKTLTLFINRLGNALRGIDVELDHKLTKIRSLSSGKPNLTKLRPLFDEVGNLLQKHSSMNERQIQEARENAKACIHNLKRTPDFSAEARIQLRDLLQQIDEPIYSLSQLLLLLNKVILLYRQYLPHQTESSSVQAKEQLSSLQNELANLLSSIDFAGATSSALNTIRQQLMGELGSQQLLHNSMDILRLIIRGISEERQSAQQFLHSLNDALSSLAQVLDSSMKTSENASEEQNKYNQQLQQQLNKLSASIKESDEIQQLKQQTKMHVELLSTTLFQKSEAEASAQQQLRRQLLSMQARLEDVESEAQMYKRRLSEQTFKSLQDSLTRLPNRAAFEERLQLEYQRWQSYAAALTIAVVDIDNFKVINDNYGHIAGDKTLQVIANMLKKSLRDTDFVCRYGGEEFVILFPQTSVQQATELLDKSRSRIKNIPFRFKNKNISITISAGVADFGTEDSKTTVFERADSALYQAKKQGRDRVCYQ</sequence>
<feature type="coiled-coil region" evidence="4">
    <location>
        <begin position="240"/>
        <end position="274"/>
    </location>
</feature>
<organism evidence="6 7">
    <name type="scientific">Aliidiomarina minuta</name>
    <dbReference type="NCBI Taxonomy" id="880057"/>
    <lineage>
        <taxon>Bacteria</taxon>
        <taxon>Pseudomonadati</taxon>
        <taxon>Pseudomonadota</taxon>
        <taxon>Gammaproteobacteria</taxon>
        <taxon>Alteromonadales</taxon>
        <taxon>Idiomarinaceae</taxon>
        <taxon>Aliidiomarina</taxon>
    </lineage>
</organism>
<dbReference type="EMBL" id="PIPL01000001">
    <property type="protein sequence ID" value="RUO25396.1"/>
    <property type="molecule type" value="Genomic_DNA"/>
</dbReference>
<comment type="caution">
    <text evidence="6">The sequence shown here is derived from an EMBL/GenBank/DDBJ whole genome shotgun (WGS) entry which is preliminary data.</text>
</comment>
<feature type="coiled-coil region" evidence="4">
    <location>
        <begin position="303"/>
        <end position="330"/>
    </location>
</feature>
<dbReference type="Proteomes" id="UP000288293">
    <property type="component" value="Unassembled WGS sequence"/>
</dbReference>
<dbReference type="PANTHER" id="PTHR45138">
    <property type="entry name" value="REGULATORY COMPONENTS OF SENSORY TRANSDUCTION SYSTEM"/>
    <property type="match status" value="1"/>
</dbReference>
<dbReference type="Gene3D" id="3.30.70.270">
    <property type="match status" value="1"/>
</dbReference>
<dbReference type="PROSITE" id="PS50887">
    <property type="entry name" value="GGDEF"/>
    <property type="match status" value="1"/>
</dbReference>
<dbReference type="NCBIfam" id="TIGR00254">
    <property type="entry name" value="GGDEF"/>
    <property type="match status" value="1"/>
</dbReference>
<reference evidence="6 7" key="1">
    <citation type="journal article" date="2011" name="Front. Microbiol.">
        <title>Genomic signatures of strain selection and enhancement in Bacillus atrophaeus var. globigii, a historical biowarfare simulant.</title>
        <authorList>
            <person name="Gibbons H.S."/>
            <person name="Broomall S.M."/>
            <person name="McNew L.A."/>
            <person name="Daligault H."/>
            <person name="Chapman C."/>
            <person name="Bruce D."/>
            <person name="Karavis M."/>
            <person name="Krepps M."/>
            <person name="McGregor P.A."/>
            <person name="Hong C."/>
            <person name="Park K.H."/>
            <person name="Akmal A."/>
            <person name="Feldman A."/>
            <person name="Lin J.S."/>
            <person name="Chang W.E."/>
            <person name="Higgs B.W."/>
            <person name="Demirev P."/>
            <person name="Lindquist J."/>
            <person name="Liem A."/>
            <person name="Fochler E."/>
            <person name="Read T.D."/>
            <person name="Tapia R."/>
            <person name="Johnson S."/>
            <person name="Bishop-Lilly K.A."/>
            <person name="Detter C."/>
            <person name="Han C."/>
            <person name="Sozhamannan S."/>
            <person name="Rosenzweig C.N."/>
            <person name="Skowronski E.W."/>
        </authorList>
    </citation>
    <scope>NUCLEOTIDE SEQUENCE [LARGE SCALE GENOMIC DNA]</scope>
    <source>
        <strain evidence="6 7">MLST1</strain>
    </source>
</reference>
<accession>A0A432W5Y8</accession>
<evidence type="ECO:0000256" key="1">
    <source>
        <dbReference type="ARBA" id="ARBA00001946"/>
    </source>
</evidence>
<keyword evidence="4" id="KW-0175">Coiled coil</keyword>
<dbReference type="GO" id="GO:0052621">
    <property type="term" value="F:diguanylate cyclase activity"/>
    <property type="evidence" value="ECO:0007669"/>
    <property type="project" value="UniProtKB-EC"/>
</dbReference>
<dbReference type="InterPro" id="IPR029787">
    <property type="entry name" value="Nucleotide_cyclase"/>
</dbReference>
<dbReference type="SMART" id="SM00267">
    <property type="entry name" value="GGDEF"/>
    <property type="match status" value="1"/>
</dbReference>
<dbReference type="OrthoDB" id="9812260at2"/>
<dbReference type="RefSeq" id="WP_126802095.1">
    <property type="nucleotide sequence ID" value="NZ_PIPL01000001.1"/>
</dbReference>
<proteinExistence type="predicted"/>
<evidence type="ECO:0000256" key="2">
    <source>
        <dbReference type="ARBA" id="ARBA00012528"/>
    </source>
</evidence>
<dbReference type="PANTHER" id="PTHR45138:SF9">
    <property type="entry name" value="DIGUANYLATE CYCLASE DGCM-RELATED"/>
    <property type="match status" value="1"/>
</dbReference>
<name>A0A432W5Y8_9GAMM</name>
<feature type="domain" description="GGDEF" evidence="5">
    <location>
        <begin position="368"/>
        <end position="498"/>
    </location>
</feature>
<dbReference type="InterPro" id="IPR048516">
    <property type="entry name" value="DGCcoil"/>
</dbReference>
<dbReference type="Pfam" id="PF20975">
    <property type="entry name" value="DGCcoil"/>
    <property type="match status" value="1"/>
</dbReference>
<dbReference type="InterPro" id="IPR000160">
    <property type="entry name" value="GGDEF_dom"/>
</dbReference>
<keyword evidence="7" id="KW-1185">Reference proteome</keyword>
<dbReference type="EC" id="2.7.7.65" evidence="2"/>
<evidence type="ECO:0000313" key="6">
    <source>
        <dbReference type="EMBL" id="RUO25396.1"/>
    </source>
</evidence>
<dbReference type="SUPFAM" id="SSF55073">
    <property type="entry name" value="Nucleotide cyclase"/>
    <property type="match status" value="1"/>
</dbReference>
<dbReference type="CDD" id="cd01949">
    <property type="entry name" value="GGDEF"/>
    <property type="match status" value="1"/>
</dbReference>
<evidence type="ECO:0000256" key="4">
    <source>
        <dbReference type="SAM" id="Coils"/>
    </source>
</evidence>
<evidence type="ECO:0000259" key="5">
    <source>
        <dbReference type="PROSITE" id="PS50887"/>
    </source>
</evidence>
<dbReference type="InterPro" id="IPR043128">
    <property type="entry name" value="Rev_trsase/Diguanyl_cyclase"/>
</dbReference>
<comment type="catalytic activity">
    <reaction evidence="3">
        <text>2 GTP = 3',3'-c-di-GMP + 2 diphosphate</text>
        <dbReference type="Rhea" id="RHEA:24898"/>
        <dbReference type="ChEBI" id="CHEBI:33019"/>
        <dbReference type="ChEBI" id="CHEBI:37565"/>
        <dbReference type="ChEBI" id="CHEBI:58805"/>
        <dbReference type="EC" id="2.7.7.65"/>
    </reaction>
</comment>
<evidence type="ECO:0000313" key="7">
    <source>
        <dbReference type="Proteomes" id="UP000288293"/>
    </source>
</evidence>
<gene>
    <name evidence="6" type="ORF">CWE09_01280</name>
</gene>
<dbReference type="InterPro" id="IPR050469">
    <property type="entry name" value="Diguanylate_Cyclase"/>
</dbReference>
<dbReference type="FunFam" id="3.30.70.270:FF:000001">
    <property type="entry name" value="Diguanylate cyclase domain protein"/>
    <property type="match status" value="1"/>
</dbReference>
<dbReference type="AlphaFoldDB" id="A0A432W5Y8"/>
<evidence type="ECO:0000256" key="3">
    <source>
        <dbReference type="ARBA" id="ARBA00034247"/>
    </source>
</evidence>
<protein>
    <recommendedName>
        <fullName evidence="2">diguanylate cyclase</fullName>
        <ecNumber evidence="2">2.7.7.65</ecNumber>
    </recommendedName>
</protein>
<comment type="cofactor">
    <cofactor evidence="1">
        <name>Mg(2+)</name>
        <dbReference type="ChEBI" id="CHEBI:18420"/>
    </cofactor>
</comment>